<dbReference type="eggNOG" id="KOG1910">
    <property type="taxonomic scope" value="Eukaryota"/>
</dbReference>
<keyword evidence="7" id="KW-1185">Reference proteome</keyword>
<feature type="compositionally biased region" description="Basic and acidic residues" evidence="1">
    <location>
        <begin position="2966"/>
        <end position="2989"/>
    </location>
</feature>
<proteinExistence type="predicted"/>
<gene>
    <name evidence="6" type="ORF">MELLADRAFT_78278</name>
</gene>
<feature type="compositionally biased region" description="Polar residues" evidence="1">
    <location>
        <begin position="145"/>
        <end position="162"/>
    </location>
</feature>
<evidence type="ECO:0000313" key="6">
    <source>
        <dbReference type="EMBL" id="EGG04706.1"/>
    </source>
</evidence>
<sequence length="3472" mass="389156">MSSQSQSTPAAREPRSFYQYFGPSRFFTVLATLCVINVSIACVLVPRLIRKYATGFKIGNIGLFSLNDVEWRGHRVWVKGKGMVMKSELKSKLEEIGIGERTRVRLGCLAFRFGKPEGLRRQWIALRISDVNIRIPKAHLESSSDPHATGSATDETASVNTESTDDQDRRSSVSSFKASPHAHSEPSNSAKALNLLKIIVANVFNLIEIVTQHLSSQPSNSRLRFLFKCWKFLRMKVVKPTLSRLNQLGRHLSWLVSIFGLEINDIHIQVDQICDITCSLKVGFELLRGEHGQVCAWLTLKNVQVHRWKEPDEGLTTQGSDNSSPLDDARPAPPVNSSLAFNLPGCVELSAGASLDPVIGLASVLMPSHKAFRRPIPGEQSYEDHAAPVMDRKTRFVRPHSVDFHIKFFDMARSNVRLTTSADRSYQEKQTVSGILLVLHNALHIAHSIPLRMQSKPQDGLLSEPAPTSLPYTTRTSSPGFVANDFAERDHDSTRLSPLSIFRCFEIELPCITCTYLSAFSLSTTGAESTSCPESPSAPFSSSHSGTSAESARIQPSNMLSHLRIQGLALNIDLSEDKTARQNTRKTHTEWFGSENSILLRFHAQWKEVTLRAELLPSDFDFRTSQRARVPLLHISETYCTLSSSWLPKSLREKLSTKHKTLSSTRYVNFTGDHNAHMLVVEVEIGRIEGQISIDDVSLVNQLNSNISLRQSHTQSNVKHGSPGSIPVHPALSHNSFISDLPRLATIISLQSFSFNLYGPSVPGPVAFGPGSANDITHTEANVWRSSDTLTLGCSALHFTTTGEYVDLCVKQNEHQKREAMKHARANKIFIPISLRNVSISKGHTDAIHDDKRFSHPEGISTNPDGEELEGDAAKNKTGLYTQAYPLPIPTGAVPPWKSRLEIFREADSIDFVYQCTATLITSSIDVVFSSNTSTMNSSVGFGPLGVFDPLRGTSTIAQHELMSTTSIELVTSVNLAGWDDQTQPDLCPVIDLRSREGTMQATIGDMNLDLWPPNLMSCLAHLSRVINSISSHKASSHAVLPRSSPPRTSLFPLDIAFALSISTMSIRTASFDSKCDPNIARGTRLETKAFIFEFIRQSSALPGLYSFPNRLRLDLKEDIRLQSNSKLLQNPEYDTCLLKCDVESLKIVSIPDVNEALGIQFQRQEKLEKDRYQSPLLWELKSRLPNLKRSFCNLPPDVESEHDNDEATKDEFSSDVFLCERLSCRITLQSPKKPTGAGQDELILALDTRTIKLHVNAFHIYCCLLSTSALIGLMKAGTIPSPEHEPKVVKNRRTLHIGIRAEIQAIHLHMLLSPQVPLFIELRRLSFQRSQKFGIDVKWDTLLAAGRNVTSPHLWDDILRIKTCKIKIVDTDPQAPSNLAAGKVNRGWHPFIVLIEGDAARLRLPFKFVIAEVIESISTIVKTTKQLTHQFIKGSYSSVLQPVIETPKRLPEIQIKFRIVVLQAEDDPFENKLNAIRRAGKEEVKERLARDDSFENKAKDIKLGAAYTYPVHHFRRDSETHPKSDAGSGNLSEEDGFNRQSLDSSYSSQPETGTQVSIEEAARRLQEYNAATWIKRIRNAIAEQERQEDGIQRQLYGHASHKIHDKFPIEMLPPLKASPLVRVVFNFIEIALYKADCEQEENGLMDYLNRVGKGLPRDTKFSLIVPFHLSWHMEGASIRLRDFPLYLLSIPRPQASGGQHNQRQPDQCTWHLDTDFVIAEEMCTIESVRTVPSLIVPRKYCSEGKIYSIEVPRTVMPVKSYANPVVKVRSWAPVRLGWGNSMQPAIQDMLRVLDTFSKAPVDPSDRLGFWDKVRLVLHWIVEINFIGSKTDVVLHLKGSRDPYELLGNGAGFAKVWRGNVKFLLGHDNEDQEFLQIKSDQCILGIPNLKDLIDNAASGTAPLLTATSADSYKRRYRQASGVSDSDDESDSDAVRSRKTEFLKIVGKLTNGVRWGMGIVLERACGDHDNKTCGCVGTTFHRKCRIFTFKPHYQVVTKIPQFVVTPAGERRDSFESFRSDFIHFSISLTSPTDDKYFSKRPSGQNSLHFAPEAFTHFWSWWRTFDSALSLPIRQGALFPSSQSPSKKFGRHVATIKYRFSISPLFIAHTYRYENASDWVNGQSVVLGFKAKISSFNVDMHTRAVETTIRSPAMKQPQKIIRKAFYRAEIDCQNVDIRAISAVFESMRKAAYAADLGMATDVDEAETISVLDEGRDKDDYFVDSSDPTRRASSVGREGHNDRNSEWIDMDDYYDILFWPQHNLGEHPHVKVLDVVSCPRISYLRRPSSVTHSTLSHTGGSGNTSDLEDSIDGQPIEKTKFGEEGTHTCLIGKAPDPLSVQVGLLDLRLKELEREKSWYDAKLSTRVPVTSSSDTVKRQEIGVRMETVKELRARMLEVRDSVIGNKDRGGIHVSSTSHEDRKDFNIPSVYWAEEEKFLSEVARQVGDESIHPKEEGLCITAVKFILELADKTPGSSKMKQEPSKRKSRIRSGDFRNLNPKSSSAHKTDFSTRPQFHRQSSAPTMSSEFSTDEQAEQDIPDDFMVDFADLVLLMRPQIAFKSEVDDMSTVILTALQVQLKSYEVLDSAHLDDPVNAKVMRRNFSTIRGFQVYYPSHAPLMPSIRVSGAGKSLAHQSLVPVEVLVDLRLEPWGFDRLIARCTVDMAYDTFNQLRIKRRSAGANSSFSCASQPHLQTSTNLLRVEVDDALSVHATALHYRAIYNVVTDLCLYTDPAQKKRNAALETMQYAYDVDDLSGMAEQIQEQQSRIRLDRRRIVEEYAHLTALDDSRMFELTRREFNLWANGSDLNLMIEAIRRSQESRRGRSAKENQAGVQLQAHAKVITWHMIAENGESIAKLSITDTNFDWCSLPDTSVTNRLYVQDMLALNISADQNRTFDEILSRYESIGHFDGQPKKFLTAVWKTLPPVGGISIVESFLLDVHPIRLQIEHAIGVKMHEYLFARKPLPGDVLERDTVEPQSGELHRSGRSGHGDLRPLLPRSRSTSQGQAYNQRSQFGEVQSDDRRSVLISSVHSQDLPHDLSTRPRGRPGETTMHLKPDWRSALSGPVQALSSSANSSRSTRAPSIISVSSDGRRSSPALGAASDTLLHWNKHKNEDAAEMKKRARLYKSFAFIDVAPTTICVSYSGPKYPDIFDLVVKVPPFHFESRTWSYSEFFDEIRKTCVSSLFKQSPSILGQIITTARKNKSVPKFMGKKVTSGFKLKKRGIFGTSHSDLRSQTQTDTSPHRGAKAIRDDDIAGSRVLQGSDRSLMSASGKFERSEMGNTYNTPTRSLSLEDLKTTNEPIGHGSPKSSETSDSRSRLRLPRLGFISAPGSSHNRRDPWDDPPRPLTIHELEESTSITGAEVYNKPVTDSSHHLYEPEAVKSQPNQVSHLSPEDLRSRSVSMMSSSGSQATILPFPGEDRGAKGDQSGQRKDSAESWRFRRKSDGPLSSRRPTETNHPAPVPPLPFNYRNQDN</sequence>
<feature type="compositionally biased region" description="Polar residues" evidence="1">
    <location>
        <begin position="2996"/>
        <end position="3013"/>
    </location>
</feature>
<feature type="compositionally biased region" description="Polar residues" evidence="1">
    <location>
        <begin position="315"/>
        <end position="325"/>
    </location>
</feature>
<evidence type="ECO:0000313" key="7">
    <source>
        <dbReference type="Proteomes" id="UP000001072"/>
    </source>
</evidence>
<dbReference type="InterPro" id="IPR045167">
    <property type="entry name" value="Hobbit"/>
</dbReference>
<dbReference type="SMART" id="SM01215">
    <property type="entry name" value="Fmp27_SW"/>
    <property type="match status" value="1"/>
</dbReference>
<evidence type="ECO:0000256" key="2">
    <source>
        <dbReference type="SAM" id="Phobius"/>
    </source>
</evidence>
<dbReference type="EMBL" id="GL883117">
    <property type="protein sequence ID" value="EGG04706.1"/>
    <property type="molecule type" value="Genomic_DNA"/>
</dbReference>
<organism evidence="7">
    <name type="scientific">Melampsora larici-populina (strain 98AG31 / pathotype 3-4-7)</name>
    <name type="common">Poplar leaf rust fungus</name>
    <dbReference type="NCBI Taxonomy" id="747676"/>
    <lineage>
        <taxon>Eukaryota</taxon>
        <taxon>Fungi</taxon>
        <taxon>Dikarya</taxon>
        <taxon>Basidiomycota</taxon>
        <taxon>Pucciniomycotina</taxon>
        <taxon>Pucciniomycetes</taxon>
        <taxon>Pucciniales</taxon>
        <taxon>Melampsoraceae</taxon>
        <taxon>Melampsora</taxon>
    </lineage>
</organism>
<feature type="compositionally biased region" description="Basic and acidic residues" evidence="1">
    <location>
        <begin position="3416"/>
        <end position="3443"/>
    </location>
</feature>
<feature type="region of interest" description="Disordered" evidence="1">
    <location>
        <begin position="141"/>
        <end position="187"/>
    </location>
</feature>
<evidence type="ECO:0008006" key="8">
    <source>
        <dbReference type="Google" id="ProtNLM"/>
    </source>
</evidence>
<dbReference type="InterPro" id="IPR019449">
    <property type="entry name" value="FMP27_WPPW_RBG"/>
</dbReference>
<reference evidence="7" key="1">
    <citation type="journal article" date="2011" name="Proc. Natl. Acad. Sci. U.S.A.">
        <title>Obligate biotrophy features unraveled by the genomic analysis of rust fungi.</title>
        <authorList>
            <person name="Duplessis S."/>
            <person name="Cuomo C.A."/>
            <person name="Lin Y.-C."/>
            <person name="Aerts A."/>
            <person name="Tisserant E."/>
            <person name="Veneault-Fourrey C."/>
            <person name="Joly D.L."/>
            <person name="Hacquard S."/>
            <person name="Amselem J."/>
            <person name="Cantarel B.L."/>
            <person name="Chiu R."/>
            <person name="Coutinho P.M."/>
            <person name="Feau N."/>
            <person name="Field M."/>
            <person name="Frey P."/>
            <person name="Gelhaye E."/>
            <person name="Goldberg J."/>
            <person name="Grabherr M.G."/>
            <person name="Kodira C.D."/>
            <person name="Kohler A."/>
            <person name="Kuees U."/>
            <person name="Lindquist E.A."/>
            <person name="Lucas S.M."/>
            <person name="Mago R."/>
            <person name="Mauceli E."/>
            <person name="Morin E."/>
            <person name="Murat C."/>
            <person name="Pangilinan J.L."/>
            <person name="Park R."/>
            <person name="Pearson M."/>
            <person name="Quesneville H."/>
            <person name="Rouhier N."/>
            <person name="Sakthikumar S."/>
            <person name="Salamov A.A."/>
            <person name="Schmutz J."/>
            <person name="Selles B."/>
            <person name="Shapiro H."/>
            <person name="Tanguay P."/>
            <person name="Tuskan G.A."/>
            <person name="Henrissat B."/>
            <person name="Van de Peer Y."/>
            <person name="Rouze P."/>
            <person name="Ellis J.G."/>
            <person name="Dodds P.N."/>
            <person name="Schein J.E."/>
            <person name="Zhong S."/>
            <person name="Hamelin R.C."/>
            <person name="Grigoriev I.V."/>
            <person name="Szabo L.J."/>
            <person name="Martin F."/>
        </authorList>
    </citation>
    <scope>NUCLEOTIDE SEQUENCE [LARGE SCALE GENOMIC DNA]</scope>
    <source>
        <strain evidence="7">98AG31 / pathotype 3-4-7</strain>
    </source>
</reference>
<feature type="region of interest" description="Disordered" evidence="1">
    <location>
        <begin position="531"/>
        <end position="553"/>
    </location>
</feature>
<feature type="domain" description="FMP27 WPPW motif-containing RBG unit" evidence="5">
    <location>
        <begin position="2126"/>
        <end position="2639"/>
    </location>
</feature>
<feature type="compositionally biased region" description="Low complexity" evidence="1">
    <location>
        <begin position="3067"/>
        <end position="3080"/>
    </location>
</feature>
<feature type="region of interest" description="Disordered" evidence="1">
    <location>
        <begin position="3226"/>
        <end position="3345"/>
    </location>
</feature>
<feature type="region of interest" description="Disordered" evidence="1">
    <location>
        <begin position="848"/>
        <end position="867"/>
    </location>
</feature>
<feature type="region of interest" description="Disordered" evidence="1">
    <location>
        <begin position="312"/>
        <end position="331"/>
    </location>
</feature>
<feature type="region of interest" description="Disordered" evidence="1">
    <location>
        <begin position="2286"/>
        <end position="2307"/>
    </location>
</feature>
<name>F4RSE4_MELLP</name>
<evidence type="ECO:0000259" key="5">
    <source>
        <dbReference type="SMART" id="SM01216"/>
    </source>
</evidence>
<evidence type="ECO:0000259" key="4">
    <source>
        <dbReference type="SMART" id="SM01215"/>
    </source>
</evidence>
<feature type="domain" description="FMP27 SW motif-containing RBG unit" evidence="4">
    <location>
        <begin position="1561"/>
        <end position="1665"/>
    </location>
</feature>
<feature type="region of interest" description="Disordered" evidence="1">
    <location>
        <begin position="3375"/>
        <end position="3472"/>
    </location>
</feature>
<keyword evidence="2" id="KW-0812">Transmembrane</keyword>
<dbReference type="InParanoid" id="F4RSE4"/>
<feature type="region of interest" description="Disordered" evidence="1">
    <location>
        <begin position="2470"/>
        <end position="2531"/>
    </location>
</feature>
<dbReference type="OrthoDB" id="1562405at2759"/>
<dbReference type="PANTHER" id="PTHR15678:SF6">
    <property type="entry name" value="BRIDGE-LIKE LIPID TRANSFER PROTEIN FAMILY MEMBER 2"/>
    <property type="match status" value="1"/>
</dbReference>
<dbReference type="RefSeq" id="XP_007412145.1">
    <property type="nucleotide sequence ID" value="XM_007412083.1"/>
</dbReference>
<feature type="compositionally biased region" description="Polar residues" evidence="1">
    <location>
        <begin position="2286"/>
        <end position="2295"/>
    </location>
</feature>
<feature type="domain" description="FMP27/BLTP2/Hobbit GFWDK motif-containing RBG unit" evidence="3">
    <location>
        <begin position="1683"/>
        <end position="1846"/>
    </location>
</feature>
<feature type="compositionally biased region" description="Polar residues" evidence="1">
    <location>
        <begin position="3226"/>
        <end position="3238"/>
    </location>
</feature>
<accession>F4RSE4</accession>
<feature type="transmembrane region" description="Helical" evidence="2">
    <location>
        <begin position="26"/>
        <end position="49"/>
    </location>
</feature>
<dbReference type="Proteomes" id="UP000001072">
    <property type="component" value="Unassembled WGS sequence"/>
</dbReference>
<keyword evidence="2" id="KW-1133">Transmembrane helix</keyword>
<dbReference type="VEuPathDB" id="FungiDB:MELLADRAFT_78278"/>
<feature type="compositionally biased region" description="Polar residues" evidence="1">
    <location>
        <begin position="2495"/>
        <end position="2525"/>
    </location>
</feature>
<dbReference type="Pfam" id="PF10344">
    <property type="entry name" value="Hobbit"/>
    <property type="match status" value="1"/>
</dbReference>
<feature type="compositionally biased region" description="Low complexity" evidence="1">
    <location>
        <begin position="531"/>
        <end position="551"/>
    </location>
</feature>
<dbReference type="InterPro" id="IPR019441">
    <property type="entry name" value="FMP27/BLTP2/Hobbit_GFWDK_RBG"/>
</dbReference>
<protein>
    <recommendedName>
        <fullName evidence="8">FMP27 GFWDK domain-containing protein</fullName>
    </recommendedName>
</protein>
<dbReference type="PANTHER" id="PTHR15678">
    <property type="entry name" value="ANTIGEN MLAA-22-RELATED"/>
    <property type="match status" value="1"/>
</dbReference>
<feature type="region of interest" description="Disordered" evidence="1">
    <location>
        <begin position="1515"/>
        <end position="1557"/>
    </location>
</feature>
<dbReference type="STRING" id="747676.F4RSE4"/>
<dbReference type="InterPro" id="IPR019415">
    <property type="entry name" value="FMP27_SW_RBG"/>
</dbReference>
<keyword evidence="2" id="KW-0472">Membrane</keyword>
<feature type="compositionally biased region" description="Polar residues" evidence="1">
    <location>
        <begin position="3277"/>
        <end position="3288"/>
    </location>
</feature>
<dbReference type="SMART" id="SM01216">
    <property type="entry name" value="Fmp27_WPPW"/>
    <property type="match status" value="1"/>
</dbReference>
<dbReference type="SMART" id="SM01214">
    <property type="entry name" value="Fmp27_GFWDK"/>
    <property type="match status" value="1"/>
</dbReference>
<dbReference type="HOGENOM" id="CLU_000202_1_0_1"/>
<evidence type="ECO:0000256" key="1">
    <source>
        <dbReference type="SAM" id="MobiDB-lite"/>
    </source>
</evidence>
<dbReference type="KEGG" id="mlr:MELLADRAFT_78278"/>
<feature type="compositionally biased region" description="Basic and acidic residues" evidence="1">
    <location>
        <begin position="3333"/>
        <end position="3345"/>
    </location>
</feature>
<feature type="compositionally biased region" description="Polar residues" evidence="1">
    <location>
        <begin position="1539"/>
        <end position="1557"/>
    </location>
</feature>
<feature type="region of interest" description="Disordered" evidence="1">
    <location>
        <begin position="2217"/>
        <end position="2239"/>
    </location>
</feature>
<dbReference type="GeneID" id="18933089"/>
<evidence type="ECO:0000259" key="3">
    <source>
        <dbReference type="SMART" id="SM01214"/>
    </source>
</evidence>
<feature type="compositionally biased region" description="Low complexity" evidence="1">
    <location>
        <begin position="3397"/>
        <end position="3407"/>
    </location>
</feature>
<feature type="region of interest" description="Disordered" evidence="1">
    <location>
        <begin position="2966"/>
        <end position="3093"/>
    </location>
</feature>